<evidence type="ECO:0000313" key="1">
    <source>
        <dbReference type="EMBL" id="AXH59705.1"/>
    </source>
</evidence>
<dbReference type="GeneID" id="39474183"/>
<reference evidence="1 2" key="1">
    <citation type="journal article" date="2011" name="PLoS Pathog.">
        <title>Dynamic evolution of pathogenicity revealed by sequencing and comparative genomics of 19 Pseudomonas syringae isolates.</title>
        <authorList>
            <person name="Baltrus D.A."/>
            <person name="Nishimura M.T."/>
            <person name="Romanchuk A."/>
            <person name="Chang J.H."/>
            <person name="Mukhtar M.S."/>
            <person name="Cherkis K."/>
            <person name="Roach J."/>
            <person name="Grant S.R."/>
            <person name="Jones C.D."/>
            <person name="Dangl J.L."/>
        </authorList>
    </citation>
    <scope>NUCLEOTIDE SEQUENCE [LARGE SCALE GENOMIC DNA]</scope>
    <source>
        <strain evidence="1 2">M301315</strain>
    </source>
</reference>
<evidence type="ECO:0000313" key="2">
    <source>
        <dbReference type="Proteomes" id="UP000006426"/>
    </source>
</evidence>
<protein>
    <submittedName>
        <fullName evidence="1">Uncharacterized protein</fullName>
    </submittedName>
</protein>
<organism evidence="1 2">
    <name type="scientific">Pseudomonas amygdali pv. lachrymans str. M301315</name>
    <dbReference type="NCBI Taxonomy" id="629260"/>
    <lineage>
        <taxon>Bacteria</taxon>
        <taxon>Pseudomonadati</taxon>
        <taxon>Pseudomonadota</taxon>
        <taxon>Gammaproteobacteria</taxon>
        <taxon>Pseudomonadales</taxon>
        <taxon>Pseudomonadaceae</taxon>
        <taxon>Pseudomonas</taxon>
        <taxon>Pseudomonas amygdali</taxon>
    </lineage>
</organism>
<dbReference type="AlphaFoldDB" id="A0AAD0V8V7"/>
<geneLocation type="plasmid" evidence="2">
    <name>pmppla107</name>
</geneLocation>
<accession>A0AAD0V8V7</accession>
<name>A0AAD0V8V7_PSEAV</name>
<sequence length="204" mass="23153">MENLYSLTLQGPYIQYTVHAHSESQVKKALGLDMVALRRAVIRPYGAGEQVVNNHSTLRNPGAGVFLRMRTMEEAFRRPDCEACRNAANDNASKGRMSEHKRLGWQLFSGDATNAYQVTLQNPFQEVTVRAHYQSYIDMFLAPLAEIRHPKIRKYAPGERQARRYCDLTSGRSDVYRTSCQNLAIFLAEGSLRALTCEYCLEKG</sequence>
<keyword evidence="1" id="KW-0614">Plasmid</keyword>
<dbReference type="Proteomes" id="UP000006426">
    <property type="component" value="Plasmid pmppla107"/>
</dbReference>
<gene>
    <name evidence="1" type="ORF">PLA107_031275</name>
</gene>
<dbReference type="RefSeq" id="WP_005742043.1">
    <property type="nucleotide sequence ID" value="NZ_CP031226.1"/>
</dbReference>
<proteinExistence type="predicted"/>
<dbReference type="EMBL" id="CP031226">
    <property type="protein sequence ID" value="AXH59705.1"/>
    <property type="molecule type" value="Genomic_DNA"/>
</dbReference>